<evidence type="ECO:0000256" key="6">
    <source>
        <dbReference type="ARBA" id="ARBA00023136"/>
    </source>
</evidence>
<feature type="domain" description="SRCR" evidence="14">
    <location>
        <begin position="2100"/>
        <end position="2199"/>
    </location>
</feature>
<keyword evidence="8" id="KW-0675">Receptor</keyword>
<feature type="domain" description="SRCR" evidence="14">
    <location>
        <begin position="1437"/>
        <end position="1537"/>
    </location>
</feature>
<feature type="domain" description="SRCR" evidence="14">
    <location>
        <begin position="416"/>
        <end position="515"/>
    </location>
</feature>
<feature type="disulfide bond" evidence="10">
    <location>
        <begin position="1475"/>
        <end position="1536"/>
    </location>
</feature>
<evidence type="ECO:0000256" key="12">
    <source>
        <dbReference type="SAM" id="Phobius"/>
    </source>
</evidence>
<dbReference type="FunFam" id="3.10.250.10:FF:000007">
    <property type="entry name" value="Soluble scavenger receptor cysteine-rich domain-containing protein SSC5D"/>
    <property type="match status" value="11"/>
</dbReference>
<feature type="domain" description="SRCR" evidence="14">
    <location>
        <begin position="1322"/>
        <end position="1427"/>
    </location>
</feature>
<feature type="domain" description="SRCR" evidence="14">
    <location>
        <begin position="1205"/>
        <end position="1310"/>
    </location>
</feature>
<keyword evidence="5 12" id="KW-1133">Transmembrane helix</keyword>
<feature type="disulfide bond" evidence="10">
    <location>
        <begin position="2955"/>
        <end position="2965"/>
    </location>
</feature>
<feature type="domain" description="SRCR" evidence="14">
    <location>
        <begin position="2995"/>
        <end position="3095"/>
    </location>
</feature>
<feature type="domain" description="SRCR" evidence="14">
    <location>
        <begin position="978"/>
        <end position="1078"/>
    </location>
</feature>
<feature type="disulfide bond" evidence="10">
    <location>
        <begin position="1133"/>
        <end position="1194"/>
    </location>
</feature>
<feature type="disulfide bond" evidence="10">
    <location>
        <begin position="1016"/>
        <end position="1077"/>
    </location>
</feature>
<feature type="disulfide bond" evidence="10">
    <location>
        <begin position="261"/>
        <end position="271"/>
    </location>
</feature>
<feature type="disulfide bond" evidence="10">
    <location>
        <begin position="2365"/>
        <end position="2426"/>
    </location>
</feature>
<evidence type="ECO:0000256" key="9">
    <source>
        <dbReference type="ARBA" id="ARBA00023180"/>
    </source>
</evidence>
<feature type="disulfide bond" evidence="10">
    <location>
        <begin position="1048"/>
        <end position="1058"/>
    </location>
</feature>
<feature type="domain" description="SRCR" evidence="14">
    <location>
        <begin position="2327"/>
        <end position="2427"/>
    </location>
</feature>
<feature type="disulfide bond" evidence="10">
    <location>
        <begin position="1003"/>
        <end position="1067"/>
    </location>
</feature>
<evidence type="ECO:0000256" key="7">
    <source>
        <dbReference type="ARBA" id="ARBA00023157"/>
    </source>
</evidence>
<reference evidence="16" key="2">
    <citation type="submission" date="2017-05" db="UniProtKB">
        <authorList>
            <consortium name="EnsemblMetazoa"/>
        </authorList>
    </citation>
    <scope>IDENTIFICATION</scope>
</reference>
<evidence type="ECO:0000256" key="1">
    <source>
        <dbReference type="ARBA" id="ARBA00004167"/>
    </source>
</evidence>
<feature type="region of interest" description="Disordered" evidence="11">
    <location>
        <begin position="3797"/>
        <end position="3861"/>
    </location>
</feature>
<keyword evidence="9" id="KW-0325">Glycoprotein</keyword>
<dbReference type="InterPro" id="IPR001212">
    <property type="entry name" value="Somatomedin_B_dom"/>
</dbReference>
<feature type="disulfide bond" evidence="10">
    <location>
        <begin position="3705"/>
        <end position="3766"/>
    </location>
</feature>
<dbReference type="FunFam" id="3.10.250.10:FF:000009">
    <property type="entry name" value="WC1"/>
    <property type="match status" value="2"/>
</dbReference>
<feature type="domain" description="SRCR" evidence="14">
    <location>
        <begin position="1987"/>
        <end position="2087"/>
    </location>
</feature>
<dbReference type="KEGG" id="aqu:100639096"/>
<evidence type="ECO:0000256" key="4">
    <source>
        <dbReference type="ARBA" id="ARBA00022737"/>
    </source>
</evidence>
<feature type="domain" description="SRCR" evidence="14">
    <location>
        <begin position="3224"/>
        <end position="3325"/>
    </location>
</feature>
<feature type="disulfide bond" evidence="10">
    <location>
        <begin position="3065"/>
        <end position="3075"/>
    </location>
</feature>
<feature type="disulfide bond" evidence="10">
    <location>
        <begin position="1617"/>
        <end position="1627"/>
    </location>
</feature>
<feature type="disulfide bond" evidence="10">
    <location>
        <begin position="1949"/>
        <end position="1959"/>
    </location>
</feature>
<dbReference type="SMART" id="SM00202">
    <property type="entry name" value="SR"/>
    <property type="match status" value="31"/>
</dbReference>
<feature type="disulfide bond" evidence="10">
    <location>
        <begin position="3518"/>
        <end position="3528"/>
    </location>
</feature>
<feature type="domain" description="SRCR" evidence="14">
    <location>
        <begin position="191"/>
        <end position="290"/>
    </location>
</feature>
<feature type="domain" description="SRCR" evidence="14">
    <location>
        <begin position="3110"/>
        <end position="3215"/>
    </location>
</feature>
<feature type="disulfide bond" evidence="10">
    <location>
        <begin position="708"/>
        <end position="718"/>
    </location>
</feature>
<keyword evidence="17" id="KW-1185">Reference proteome</keyword>
<accession>A0A1X7VGH3</accession>
<dbReference type="EnsemblMetazoa" id="Aqu2.1.38592_001">
    <property type="protein sequence ID" value="Aqu2.1.38592_001"/>
    <property type="gene ID" value="Aqu2.1.38592"/>
</dbReference>
<evidence type="ECO:0000256" key="13">
    <source>
        <dbReference type="SAM" id="SignalP"/>
    </source>
</evidence>
<feature type="disulfide bond" evidence="10">
    <location>
        <begin position="2012"/>
        <end position="2076"/>
    </location>
</feature>
<feature type="domain" description="SRCR" evidence="14">
    <location>
        <begin position="3561"/>
        <end position="3656"/>
    </location>
</feature>
<dbReference type="SUPFAM" id="SSF56487">
    <property type="entry name" value="SRCR-like"/>
    <property type="match status" value="33"/>
</dbReference>
<feature type="disulfide bond" evidence="10">
    <location>
        <begin position="2284"/>
        <end position="2294"/>
    </location>
</feature>
<feature type="transmembrane region" description="Helical" evidence="12">
    <location>
        <begin position="4005"/>
        <end position="4030"/>
    </location>
</feature>
<evidence type="ECO:0000313" key="17">
    <source>
        <dbReference type="Proteomes" id="UP000007879"/>
    </source>
</evidence>
<feature type="disulfide bond" evidence="10">
    <location>
        <begin position="2732"/>
        <end position="2742"/>
    </location>
</feature>
<feature type="disulfide bond" evidence="10">
    <location>
        <begin position="1165"/>
        <end position="1175"/>
    </location>
</feature>
<feature type="disulfide bond" evidence="10">
    <location>
        <begin position="2057"/>
        <end position="2067"/>
    </location>
</feature>
<feature type="disulfide bond" evidence="10">
    <location>
        <begin position="822"/>
        <end position="832"/>
    </location>
</feature>
<feature type="disulfide bond" evidence="10">
    <location>
        <begin position="1836"/>
        <end position="1846"/>
    </location>
</feature>
<dbReference type="PROSITE" id="PS50287">
    <property type="entry name" value="SRCR_2"/>
    <property type="match status" value="33"/>
</dbReference>
<dbReference type="InParanoid" id="A0A1X7VGH3"/>
<dbReference type="FunFam" id="3.10.250.10:FF:000016">
    <property type="entry name" value="Scavenger receptor cysteine-rich protein type 12"/>
    <property type="match status" value="8"/>
</dbReference>
<feature type="disulfide bond" evidence="10">
    <location>
        <begin position="3033"/>
        <end position="3094"/>
    </location>
</feature>
<sequence length="4106" mass="442840">MFQTTPAILLGIALLFTAVSVTPVSAGSCQGNGITVCCTPDNCPQQISPDGCYCDTTCHQHGDCCDDIDEVCPTESCTDGAVRLSGGSNAQEGRVEVCLDGKWGTVCHQKWSNADARVVCRQLNQSYTGAAGVRNARFSQGDGPIHMTSVNCTGSESSIFDCNFDNETIGCNHGMDSGVICSRATCDDGEVRLANGFFSSQGRVEVCLGGTWGTVCDNAWDRLDAVVVCQQLNMSTDRVLSVGRAHFGSGKSAINMNDVQCKGTESRLIDCKYNENSDCTHAEDAGVFCGIRLGCIDGTVRLANGSNATEGRVEICVGSSWRTVCDDGWDRYAASVVCRQLGYPSAGALAFNGSMFGPGDSSYEILYTQVTCTGHETNLRGCGFMTPNSSDSKCTHARDAGVRCLPGLGECTAGSVRLVEGADEYEGRVEVCLFERWGTVCDHSWSTPHAEVVCRQLGLPTLGATAYSGAYFGIGAGPIHIDDAVCTGDETNITQCTFTSNDNCLHLNDAGVRCPCVHGDVRLVDGPTKMEGRVEICIDGVWGTITDDGWDSFDANVVCRQLGFMGNVSFPKLYAAYGRGVGPIHMTIVTCFGSESRLIDCRFNPNTRSESHAEDAGVACYNGTTTDSSVCETGEIRLANGFSTTDGRVEVCSNGVWGSVCYALWDSFDSSVVCSTLGYAKIGEAYFAGFTRRPGPGTGPVLMSVVSCLRSSNSLFDCYYTGALIGCNHFTDVGVRCFNRGDCTPGDVRLLLGFALSNERGRVEVCYDGVWGTVSSGGWSDNDAKVVCKQLGYFPYVALPRSNGFYGRGPFSQPIPLHGVGCFGQEDKLLDCGFLPRPLVGVTHSNDAGVDCFTFNGTANSPNCTAGSLRLVGGANEHEGRVEVCLSGEWGTVCDDSFGPNSANVICNQLGFSRYGAVALPRSYYGEGNGSIFLDDLSCTGHEKNWWECTSYTANHNCRHIEDASVRCQPKACDHGAVRLADGTNELEGRLEVCIDGAWGTVCHDFWTGIDAQVVCRQLGYLGTFALGYNSAFFGQGTGPIVMDDLRCVGNESRIIDCPFDVHTADCSHLFDVGVKCYPDEGSATNTSVCKLGDTRLVNGSKPNEGRVEVCIDNVWGTVCDDRFQPPDAIIVCRQLGYSDLGATPVPGAAYGRGTGPIYMDNTYCFGDEDWLLDCAFDPHTADCHHGRDVGVICSVPDECKTGDIRLVNGSVPTEGRIEICVDGVWGTITSIDFDHRDARVACTQLGYDGRYAVTYGFNTFSYFGDGIGPVHMHNLACVGNEPSLLNCTYDRLNPLIINPHIADAGVRCFNTSIPACTPGDIRLVNGSSPSEGRVEMCMDNVWGTLCGIIWLEIDSLVVCRQLGYNDYAALTLPGGSYGLGVNASNASSVPIYLTPLCNGTEKRLLDCEHYQVAVCNHGHDTALRCFNSDSCTEGALRLVNGSSMNEGRIEICQHNIWGTICDDFISRVDARVVCRNLGLNERYAVSFVGGYFGVGTGPIHMDDVQCAGTETKLIDCEHDSSTDDCGRNEDAGVACYNQSQCTTGDVRLVNGNNTYEGRLELCSAGIWGTVCSFGFGLAEAIVVCTQLNLTSTYAVPFVNSYYGRGSSEIVASSMSCFGTERRLTSCRYSVTAAASCSHFQDAGVACYPTAQCNTTGLTRLVNGQNQYEGRVEICLNGVWGTVEDDRFSTQEAAVVCRSLGYPTIGAEPLPRAYFGPGNGRLQMTLLSCTGNENNLTACPYNNVLTTAHHFEDVGVRCYSGGQCTNGSIRLSDGETDLEGRVEVCSQGVWGTVSRFGWTSLTARVACRQLGYSDKIGFVIPVRPGIGPVAINSINCDGDEPSIFNCTYTTNSRIIAHQFDVGIKCYNITVPGQCTNGAVRLIGSYTPMEGRVEVCANGIWQMVCDTQWSQADGNVVCRQLGYGAFGNRVRYASFYGHSNNGFLLGSVRCSGFEDKLVDCPVVANPQCTVLRSAGVQCSNKSCEDGDIRLVGGSNDNEGRVEVCIGGVWGTVCSRQWETTDARVVCGQLGYSNFTAVAIYNAYYGLGSGPILMNSLQCTGNEDKLINCDYSNIIFNCNHGLDAGVKCFNSTSDGVCDLGDVRLVGGAYKEEGRVEVCFNGQWGTVCDERWDVLDATTTCSQLGYQPIGRAFTSSFFPPGNGSIFMNNLDCFGSEGYLAHCPYQDNIADCTHASEAGVRCYLPDNCTNGQIRLFSNRFVNYSVDGRIGRLEYCYEGVWSSISAFIWNSLQSRIACRELGFSDSLSPTYVQNINFGPVHGPNVYVFCRGLFPSLSNCTVAPADVVSPFYTAPTPYVYLYCPRPPCNDGDIRLVNGSVPHRGRIEICINNTWGTISDDRWSYADGQVACRQLGYSDQVLTVRVRAYYGEGKGPIFFRNFFCLGTERRLINCASSTNTAFERHSEDAGLDCYPNNECTHGEIRLVNGTTEYEGRLEVCNDGVWGTVTSDGWSFYDARVVCAQLGFSRRYALHYDSSVFGSNYNIPIVMDGVFCFGNENYLVNCSYRSRPSAFDTHAKDVGIQCYGKDVGNCTTGAVRLVNGADKYEGTVQICIGGVWGTVCDSFWSEADGRVVCRQLGYATAGVTIYRSSYYGNGTQGPIYLNRMFCSGNEENLLLCNHSPYTDFCTHERDAGVKCLPGSNCTIGEVRLAGSSLSYEGRVEACIEGVWGTICHTLWGQKDATVVCRHLGLPYQYPVPIREGSFGPTTLPILRNNLRCSGNEANISECSSIRPFFCTNSQTVSVACLSEAMCTHGDMRLVNGTGLVSGNDTSGTIEICINGVWGTVCDDNWNIDDAKVACNGLGLPSTYVKPYHNAHFGEGEGPVFLSGLRCVGNELNLTTCTHILEFNCAHREDAGVQCLAKAECSPEGAIKLVNGSSPSEGRLEVCIRGVWGTVSDDRWDSVSASTVCSILGFSSRGMVDRIGTYGRGVGPVHLDNVFCYGFEETILDCSYDYNNGLETHAEDVGIKCLVGGVCNHGEVKLVGGSDPSEGRIEVCVDGLWGTVDSFLLQSNVAKIVCRQLGYSDQVALLYYNAYFGAGSGLVALAYTYCDGDEANLTECSSWKFPPVYFHSDDAGVKCYNTSELMAGSCTAGDVRLFGGPNNRSGVVELCLNGQWGALCDTSPDDDVADVVCGQLGFASKGSTAVFATAASYVRSNATGPFWLRDVSCTNSPDSLLDCVRYNPDTRSCTSSRTIGVNCSLIECDVGDVRLVDGDAPYEGRVELCLGGKWGTVCDSSWDHRDAQVICKQLGYSGDYASPYHANVYPGGTVPTFIDAMYCTGNETKWSQCRYSTSFTYICRRDDDVGVRCYNDSAPGDCETGLARLVNGTGNYDGRVEVCIYGTWSTVCDNYWEVRDATVVCNQLGYNSTGVAIAYKESYYGSGSGETLLRSLTCSGTENSLLECIHTATIGSCDHSRDSGVRCKAGVECNVSGEVKLVDGSSQLDGRVEMCYKGLWHTIPRSFRWSGSNAKLVCRQLGYSRFIADVITPVPGKGPIYSSAFYCTSNDNYLLNCDHRNLTYGNYDHSSDVGVRCYANVSINCTYGSLRLVNGSTEREGRPEVCWNGIDWIPLSSSWSSNNLRIACNRLGFGAIGANVTTFANKSANLSLRMSCYGRISVYDCDYSLVRNARPVQYNTGIICPAPMSNCTDGDIRLTGGASELEGRLEICYGKTWGTINDFGVITLESAVVCRQLGFSDQGSRIYTSDIFGGDTLPVAFDYFVCQGDENRVWDCSLRYYGFFFFFSDPISIRCQPKGINSTSPPVPSSTSPPLMSTTMTSRITSTAMSTTSGIPTSSKIRSTRPTPSRTTSTIQQSSNTLQQSSSAIQQSSSVSSSATSSSIPPLVEPTNVGQISLTATISGGEITAGNLDRNAFKNAVALSLNSYCAKQECSSRKRDSDNHFQNIDSNNVYIKEVKDIGGGRMTIEFYVMVRSGVGYDPDTLEDAIKDGINNGVFRRAGFTTMSVQKTSTTTVATPGDTSKSSGLSAGASAGLALGIIILLIVIGVVVAVLVIIWLKYKTHKYDKDGLVVRSESGFLSNRSSCVEMDTPGYDQDQPFSEKGYEKMQEAMSENTEGETTEGGKTETTAETAEL</sequence>
<feature type="disulfide bond" evidence="10">
    <location>
        <begin position="1729"/>
        <end position="1739"/>
    </location>
</feature>
<feature type="disulfide bond" evidence="10">
    <location>
        <begin position="1120"/>
        <end position="1184"/>
    </location>
</feature>
<feature type="compositionally biased region" description="Low complexity" evidence="11">
    <location>
        <begin position="3797"/>
        <end position="3857"/>
    </location>
</feature>
<feature type="domain" description="SRCR" evidence="14">
    <location>
        <begin position="1769"/>
        <end position="1866"/>
    </location>
</feature>
<dbReference type="PANTHER" id="PTHR19331:SF465">
    <property type="entry name" value="EGG PEPTIDE SPERACT RECEPTOR"/>
    <property type="match status" value="1"/>
</dbReference>
<dbReference type="EnsemblMetazoa" id="XM_019993592.1">
    <property type="protein sequence ID" value="XP_019849151.1"/>
    <property type="gene ID" value="LOC100639096"/>
</dbReference>
<dbReference type="GO" id="GO:0016020">
    <property type="term" value="C:membrane"/>
    <property type="evidence" value="ECO:0007669"/>
    <property type="project" value="UniProtKB-SubCell"/>
</dbReference>
<feature type="domain" description="SRCR" evidence="14">
    <location>
        <begin position="82"/>
        <end position="182"/>
    </location>
</feature>
<feature type="disulfide bond" evidence="10">
    <location>
        <begin position="1462"/>
        <end position="1526"/>
    </location>
</feature>
<feature type="disulfide bond" evidence="10">
    <location>
        <begin position="2025"/>
        <end position="2086"/>
    </location>
</feature>
<feature type="chain" id="PRO_5012055839" description="Deleted in malignant brain tumors 1 protein" evidence="13">
    <location>
        <begin position="27"/>
        <end position="4106"/>
    </location>
</feature>
<dbReference type="PROSITE" id="PS50958">
    <property type="entry name" value="SMB_2"/>
    <property type="match status" value="1"/>
</dbReference>
<feature type="disulfide bond" evidence="10">
    <location>
        <begin position="486"/>
        <end position="496"/>
    </location>
</feature>
<keyword evidence="2 12" id="KW-0812">Transmembrane</keyword>
<feature type="domain" description="SRCR" evidence="14">
    <location>
        <begin position="1095"/>
        <end position="1195"/>
    </location>
</feature>
<feature type="disulfide bond" evidence="10">
    <location>
        <begin position="591"/>
        <end position="601"/>
    </location>
</feature>
<evidence type="ECO:0000313" key="16">
    <source>
        <dbReference type="EnsemblMetazoa" id="Aqu2.1.38592_001"/>
    </source>
</evidence>
<protein>
    <recommendedName>
        <fullName evidence="18">Deleted in malignant brain tumors 1 protein</fullName>
    </recommendedName>
</protein>
<feature type="domain" description="SRCR" evidence="14">
    <location>
        <begin position="636"/>
        <end position="738"/>
    </location>
</feature>
<feature type="disulfide bond" evidence="10">
    <location>
        <begin position="152"/>
        <end position="162"/>
    </location>
</feature>
<feature type="domain" description="SRCR" evidence="14">
    <location>
        <begin position="2551"/>
        <end position="2652"/>
    </location>
</feature>
<dbReference type="InterPro" id="IPR001190">
    <property type="entry name" value="SRCR"/>
</dbReference>
<proteinExistence type="predicted"/>
<feature type="disulfide bond" evidence="10">
    <location>
        <begin position="939"/>
        <end position="949"/>
    </location>
</feature>
<feature type="disulfide bond" evidence="10">
    <location>
        <begin position="3184"/>
        <end position="3194"/>
    </location>
</feature>
<evidence type="ECO:0000256" key="10">
    <source>
        <dbReference type="PROSITE-ProRule" id="PRU00196"/>
    </source>
</evidence>
<evidence type="ECO:0000256" key="5">
    <source>
        <dbReference type="ARBA" id="ARBA00022989"/>
    </source>
</evidence>
<feature type="disulfide bond" evidence="10">
    <location>
        <begin position="907"/>
        <end position="968"/>
    </location>
</feature>
<dbReference type="Gene3D" id="3.10.250.10">
    <property type="entry name" value="SRCR-like domain"/>
    <property type="match status" value="33"/>
</dbReference>
<dbReference type="PRINTS" id="PR00258">
    <property type="entry name" value="SPERACTRCPTR"/>
</dbReference>
<feature type="disulfide bond" evidence="10">
    <location>
        <begin position="2169"/>
        <end position="2179"/>
    </location>
</feature>
<keyword evidence="6 12" id="KW-0472">Membrane</keyword>
<dbReference type="PANTHER" id="PTHR19331">
    <property type="entry name" value="SCAVENGER RECEPTOR DOMAIN-CONTAINING"/>
    <property type="match status" value="1"/>
</dbReference>
<feature type="disulfide bond" evidence="10">
    <location>
        <begin position="2397"/>
        <end position="2407"/>
    </location>
</feature>
<feature type="domain" description="SRCR" evidence="14">
    <location>
        <begin position="1879"/>
        <end position="1978"/>
    </location>
</feature>
<organism evidence="16">
    <name type="scientific">Amphimedon queenslandica</name>
    <name type="common">Sponge</name>
    <dbReference type="NCBI Taxonomy" id="400682"/>
    <lineage>
        <taxon>Eukaryota</taxon>
        <taxon>Metazoa</taxon>
        <taxon>Porifera</taxon>
        <taxon>Demospongiae</taxon>
        <taxon>Heteroscleromorpha</taxon>
        <taxon>Haplosclerida</taxon>
        <taxon>Niphatidae</taxon>
        <taxon>Amphimedon</taxon>
    </lineage>
</organism>
<feature type="disulfide bond" evidence="10">
    <location>
        <begin position="894"/>
        <end position="958"/>
    </location>
</feature>
<evidence type="ECO:0000256" key="3">
    <source>
        <dbReference type="ARBA" id="ARBA00022729"/>
    </source>
</evidence>
<feature type="signal peptide" evidence="13">
    <location>
        <begin position="1"/>
        <end position="26"/>
    </location>
</feature>
<feature type="domain" description="SRCR" evidence="14">
    <location>
        <begin position="2886"/>
        <end position="2985"/>
    </location>
</feature>
<feature type="domain" description="SRCR" evidence="14">
    <location>
        <begin position="3450"/>
        <end position="3549"/>
    </location>
</feature>
<keyword evidence="4" id="KW-0677">Repeat</keyword>
<evidence type="ECO:0000256" key="11">
    <source>
        <dbReference type="SAM" id="MobiDB-lite"/>
    </source>
</evidence>
<evidence type="ECO:0000256" key="2">
    <source>
        <dbReference type="ARBA" id="ARBA00022692"/>
    </source>
</evidence>
<feature type="domain" description="SRCR" evidence="14">
    <location>
        <begin position="300"/>
        <end position="405"/>
    </location>
</feature>
<feature type="disulfide bond" evidence="10">
    <location>
        <begin position="120"/>
        <end position="181"/>
    </location>
</feature>
<feature type="domain" description="SRCR" evidence="14">
    <location>
        <begin position="521"/>
        <end position="621"/>
    </location>
</feature>
<feature type="domain" description="SRCR" evidence="14">
    <location>
        <begin position="2209"/>
        <end position="2318"/>
    </location>
</feature>
<evidence type="ECO:0000259" key="14">
    <source>
        <dbReference type="PROSITE" id="PS50287"/>
    </source>
</evidence>
<gene>
    <name evidence="16" type="primary">100639096</name>
</gene>
<keyword evidence="7 10" id="KW-1015">Disulfide bond</keyword>
<comment type="subcellular location">
    <subcellularLocation>
        <location evidence="1">Membrane</location>
        <topology evidence="1">Single-pass membrane protein</topology>
    </subcellularLocation>
</comment>
<dbReference type="PROSITE" id="PS00420">
    <property type="entry name" value="SRCR_1"/>
    <property type="match status" value="10"/>
</dbReference>
<feature type="region of interest" description="Disordered" evidence="11">
    <location>
        <begin position="4061"/>
        <end position="4106"/>
    </location>
</feature>
<reference evidence="17" key="1">
    <citation type="journal article" date="2010" name="Nature">
        <title>The Amphimedon queenslandica genome and the evolution of animal complexity.</title>
        <authorList>
            <person name="Srivastava M."/>
            <person name="Simakov O."/>
            <person name="Chapman J."/>
            <person name="Fahey B."/>
            <person name="Gauthier M.E."/>
            <person name="Mitros T."/>
            <person name="Richards G.S."/>
            <person name="Conaco C."/>
            <person name="Dacre M."/>
            <person name="Hellsten U."/>
            <person name="Larroux C."/>
            <person name="Putnam N.H."/>
            <person name="Stanke M."/>
            <person name="Adamska M."/>
            <person name="Darling A."/>
            <person name="Degnan S.M."/>
            <person name="Oakley T.H."/>
            <person name="Plachetzki D.C."/>
            <person name="Zhai Y."/>
            <person name="Adamski M."/>
            <person name="Calcino A."/>
            <person name="Cummins S.F."/>
            <person name="Goodstein D.M."/>
            <person name="Harris C."/>
            <person name="Jackson D.J."/>
            <person name="Leys S.P."/>
            <person name="Shu S."/>
            <person name="Woodcroft B.J."/>
            <person name="Vervoort M."/>
            <person name="Kosik K.S."/>
            <person name="Manning G."/>
            <person name="Degnan B.M."/>
            <person name="Rokhsar D.S."/>
        </authorList>
    </citation>
    <scope>NUCLEOTIDE SEQUENCE [LARGE SCALE GENOMIC DNA]</scope>
</reference>
<dbReference type="OrthoDB" id="536948at2759"/>
<evidence type="ECO:0000259" key="15">
    <source>
        <dbReference type="PROSITE" id="PS50958"/>
    </source>
</evidence>
<comment type="caution">
    <text evidence="10">Lacks conserved residue(s) required for the propagation of feature annotation.</text>
</comment>
<feature type="disulfide bond" evidence="10">
    <location>
        <begin position="1697"/>
        <end position="1758"/>
    </location>
</feature>
<feature type="disulfide bond" evidence="10">
    <location>
        <begin position="2846"/>
        <end position="2856"/>
    </location>
</feature>
<feature type="domain" description="SRCR" evidence="14">
    <location>
        <begin position="869"/>
        <end position="969"/>
    </location>
</feature>
<feature type="domain" description="SRCR" evidence="14">
    <location>
        <begin position="3667"/>
        <end position="3767"/>
    </location>
</feature>
<dbReference type="InterPro" id="IPR036772">
    <property type="entry name" value="SRCR-like_dom_sf"/>
</dbReference>
<feature type="disulfide bond" evidence="10">
    <location>
        <begin position="3737"/>
        <end position="3747"/>
    </location>
</feature>
<feature type="disulfide bond" evidence="10">
    <location>
        <begin position="2508"/>
        <end position="2518"/>
    </location>
</feature>
<feature type="domain" description="SRCR" evidence="14">
    <location>
        <begin position="1659"/>
        <end position="1759"/>
    </location>
</feature>
<dbReference type="Pfam" id="PF00530">
    <property type="entry name" value="SRCR"/>
    <property type="match status" value="31"/>
</dbReference>
<feature type="disulfide bond" evidence="10">
    <location>
        <begin position="1398"/>
        <end position="1408"/>
    </location>
</feature>
<feature type="disulfide bond" evidence="10">
    <location>
        <begin position="3409"/>
        <end position="3419"/>
    </location>
</feature>
<dbReference type="Proteomes" id="UP000007879">
    <property type="component" value="Unassembled WGS sequence"/>
</dbReference>
<feature type="disulfide bond" evidence="10">
    <location>
        <begin position="559"/>
        <end position="620"/>
    </location>
</feature>
<feature type="disulfide bond" evidence="10">
    <location>
        <begin position="107"/>
        <end position="171"/>
    </location>
</feature>
<feature type="domain" description="SRCR" evidence="14">
    <location>
        <begin position="748"/>
        <end position="853"/>
    </location>
</feature>
<feature type="disulfide bond" evidence="10">
    <location>
        <begin position="1278"/>
        <end position="1288"/>
    </location>
</feature>
<feature type="disulfide bond" evidence="10">
    <location>
        <begin position="372"/>
        <end position="382"/>
    </location>
</feature>
<feature type="domain" description="SRCR" evidence="14">
    <location>
        <begin position="2771"/>
        <end position="2875"/>
    </location>
</feature>
<feature type="domain" description="SRCR" evidence="14">
    <location>
        <begin position="2662"/>
        <end position="2761"/>
    </location>
</feature>
<dbReference type="FunFam" id="3.10.250.10:FF:000001">
    <property type="entry name" value="Lysyl oxidase 4 isoform X1"/>
    <property type="match status" value="7"/>
</dbReference>
<evidence type="ECO:0008006" key="18">
    <source>
        <dbReference type="Google" id="ProtNLM"/>
    </source>
</evidence>
<evidence type="ECO:0000256" key="8">
    <source>
        <dbReference type="ARBA" id="ARBA00023170"/>
    </source>
</evidence>
<feature type="domain" description="SRCR" evidence="14">
    <location>
        <begin position="1547"/>
        <end position="1648"/>
    </location>
</feature>
<name>A0A1X7VGH3_AMPQE</name>
<feature type="domain" description="SRCR" evidence="14">
    <location>
        <begin position="3338"/>
        <end position="3439"/>
    </location>
</feature>
<dbReference type="eggNOG" id="ENOG502S0VI">
    <property type="taxonomic scope" value="Eukaryota"/>
</dbReference>
<keyword evidence="3 13" id="KW-0732">Signal</keyword>
<feature type="disulfide bond" evidence="10">
    <location>
        <begin position="1507"/>
        <end position="1517"/>
    </location>
</feature>
<feature type="disulfide bond" evidence="10">
    <location>
        <begin position="2622"/>
        <end position="2632"/>
    </location>
</feature>
<feature type="compositionally biased region" description="Low complexity" evidence="11">
    <location>
        <begin position="4097"/>
        <end position="4106"/>
    </location>
</feature>
<feature type="domain" description="SRCR" evidence="14">
    <location>
        <begin position="2437"/>
        <end position="2539"/>
    </location>
</feature>
<feature type="domain" description="SMB" evidence="15">
    <location>
        <begin position="33"/>
        <end position="77"/>
    </location>
</feature>
<feature type="disulfide bond" evidence="10">
    <location>
        <begin position="3294"/>
        <end position="3304"/>
    </location>
</feature>